<feature type="transmembrane region" description="Helical" evidence="1">
    <location>
        <begin position="342"/>
        <end position="362"/>
    </location>
</feature>
<evidence type="ECO:0000313" key="2">
    <source>
        <dbReference type="EMBL" id="NYG56150.1"/>
    </source>
</evidence>
<dbReference type="EMBL" id="JACCAC010000001">
    <property type="protein sequence ID" value="NYG56150.1"/>
    <property type="molecule type" value="Genomic_DNA"/>
</dbReference>
<keyword evidence="1" id="KW-0812">Transmembrane</keyword>
<evidence type="ECO:0008006" key="4">
    <source>
        <dbReference type="Google" id="ProtNLM"/>
    </source>
</evidence>
<feature type="transmembrane region" description="Helical" evidence="1">
    <location>
        <begin position="268"/>
        <end position="293"/>
    </location>
</feature>
<protein>
    <recommendedName>
        <fullName evidence="4">Glycosyltransferase RgtA/B/C/D-like domain-containing protein</fullName>
    </recommendedName>
</protein>
<accession>A0A7Y9RYA6</accession>
<dbReference type="AlphaFoldDB" id="A0A7Y9RYA6"/>
<feature type="transmembrane region" description="Helical" evidence="1">
    <location>
        <begin position="230"/>
        <end position="256"/>
    </location>
</feature>
<reference evidence="2 3" key="1">
    <citation type="submission" date="2020-07" db="EMBL/GenBank/DDBJ databases">
        <title>Sequencing the genomes of 1000 actinobacteria strains.</title>
        <authorList>
            <person name="Klenk H.-P."/>
        </authorList>
    </citation>
    <scope>NUCLEOTIDE SEQUENCE [LARGE SCALE GENOMIC DNA]</scope>
    <source>
        <strain evidence="2 3">DSM 24552</strain>
    </source>
</reference>
<dbReference type="Proteomes" id="UP000544110">
    <property type="component" value="Unassembled WGS sequence"/>
</dbReference>
<feature type="transmembrane region" description="Helical" evidence="1">
    <location>
        <begin position="16"/>
        <end position="34"/>
    </location>
</feature>
<keyword evidence="3" id="KW-1185">Reference proteome</keyword>
<keyword evidence="1" id="KW-1133">Transmembrane helix</keyword>
<dbReference type="RefSeq" id="WP_218848806.1">
    <property type="nucleotide sequence ID" value="NZ_JACCAC010000001.1"/>
</dbReference>
<feature type="transmembrane region" description="Helical" evidence="1">
    <location>
        <begin position="98"/>
        <end position="116"/>
    </location>
</feature>
<proteinExistence type="predicted"/>
<gene>
    <name evidence="2" type="ORF">BJ989_002454</name>
</gene>
<feature type="transmembrane region" description="Helical" evidence="1">
    <location>
        <begin position="188"/>
        <end position="209"/>
    </location>
</feature>
<organism evidence="2 3">
    <name type="scientific">Nocardioides perillae</name>
    <dbReference type="NCBI Taxonomy" id="1119534"/>
    <lineage>
        <taxon>Bacteria</taxon>
        <taxon>Bacillati</taxon>
        <taxon>Actinomycetota</taxon>
        <taxon>Actinomycetes</taxon>
        <taxon>Propionibacteriales</taxon>
        <taxon>Nocardioidaceae</taxon>
        <taxon>Nocardioides</taxon>
    </lineage>
</organism>
<sequence length="456" mass="47661">MSDPQPTRGALPGTRAAWTGTLVAAALVVLAFVVPPLTGWDVATRAPRSEVDEVLSPPLHGWWEPKLLGPGTVPALVVAVLGWRWARTRVADQPWARLLATASALSLAWCLSLALVDGASGLSRVLGGDYEYLPTAREVDDVGALLEGYVERIPIDSPGAWPTHVAGHPPLMLLFFVGLVRLGLGGDLAAGVVVTVLAASLPVAAAVALRALGAEAAARAALPVLTLSPVAVFVAVSADALAATVAAWGLACLALATRRWGWAVPAGLLLGTATCMAYGVPLLGFVALAVLAAGRSWRPLPVAVGAALVPVLALAAAGYAWWEAYPVLHDRYWDGIAEDRPASYWLWGNLAALALVTGPAVWGGLGVLTARARPLLRPSAVDGLRPVVLLALGAALAVTVADLSRMSKSEVERIWIPFVPWLSLAAVLLPPRWRARALAAQLVLALLVQHLLYTSW</sequence>
<name>A0A7Y9RYA6_9ACTN</name>
<evidence type="ECO:0000313" key="3">
    <source>
        <dbReference type="Proteomes" id="UP000544110"/>
    </source>
</evidence>
<comment type="caution">
    <text evidence="2">The sequence shown here is derived from an EMBL/GenBank/DDBJ whole genome shotgun (WGS) entry which is preliminary data.</text>
</comment>
<feature type="transmembrane region" description="Helical" evidence="1">
    <location>
        <begin position="300"/>
        <end position="322"/>
    </location>
</feature>
<keyword evidence="1" id="KW-0472">Membrane</keyword>
<evidence type="ECO:0000256" key="1">
    <source>
        <dbReference type="SAM" id="Phobius"/>
    </source>
</evidence>